<feature type="binding site" evidence="8">
    <location>
        <position position="124"/>
    </location>
    <ligand>
        <name>Zn(2+)</name>
        <dbReference type="ChEBI" id="CHEBI:29105"/>
    </ligand>
</feature>
<feature type="binding site" evidence="7">
    <location>
        <position position="135"/>
    </location>
    <ligand>
        <name>substrate</name>
    </ligand>
</feature>
<keyword evidence="2 8" id="KW-0479">Metal-binding</keyword>
<keyword evidence="3 5" id="KW-0378">Hydrolase</keyword>
<dbReference type="FunFam" id="3.20.20.140:FF:000004">
    <property type="entry name" value="N-acetylglucosamine-6-phosphate deacetylase"/>
    <property type="match status" value="1"/>
</dbReference>
<dbReference type="GO" id="GO:0046872">
    <property type="term" value="F:metal ion binding"/>
    <property type="evidence" value="ECO:0007669"/>
    <property type="project" value="UniProtKB-KW"/>
</dbReference>
<dbReference type="AlphaFoldDB" id="A0A7Y9PIK7"/>
<gene>
    <name evidence="10" type="ORF">HDF17_002841</name>
</gene>
<evidence type="ECO:0000256" key="4">
    <source>
        <dbReference type="ARBA" id="ARBA00023277"/>
    </source>
</evidence>
<dbReference type="InterPro" id="IPR032466">
    <property type="entry name" value="Metal_Hydrolase"/>
</dbReference>
<dbReference type="Pfam" id="PF01979">
    <property type="entry name" value="Amidohydro_1"/>
    <property type="match status" value="1"/>
</dbReference>
<dbReference type="GO" id="GO:0006046">
    <property type="term" value="P:N-acetylglucosamine catabolic process"/>
    <property type="evidence" value="ECO:0007669"/>
    <property type="project" value="TreeGrafter"/>
</dbReference>
<dbReference type="NCBIfam" id="TIGR00221">
    <property type="entry name" value="nagA"/>
    <property type="match status" value="1"/>
</dbReference>
<keyword evidence="11" id="KW-1185">Reference proteome</keyword>
<accession>A0A7Y9PIK7</accession>
<protein>
    <submittedName>
        <fullName evidence="10">N-acetylglucosamine-6-phosphate deacetylase</fullName>
        <ecNumber evidence="10">3.5.1.25</ecNumber>
    </submittedName>
</protein>
<evidence type="ECO:0000313" key="11">
    <source>
        <dbReference type="Proteomes" id="UP000589520"/>
    </source>
</evidence>
<evidence type="ECO:0000259" key="9">
    <source>
        <dbReference type="Pfam" id="PF01979"/>
    </source>
</evidence>
<feature type="binding site" evidence="7">
    <location>
        <begin position="214"/>
        <end position="215"/>
    </location>
    <ligand>
        <name>substrate</name>
    </ligand>
</feature>
<sequence>MSQTLIAARLHTPSHVWINPVITLNDDGLITSIETASSSSDDTILTPTFLDIHIHGAVNHDVMEGTPEALNSISRFLATRGVSHYLPTTVTAAVDPTLRALDSIATNIETKHHDGAIPLGIHLEGPFVSHIKRGVHPPEHILPPSIELFDRFQQAARGHIRLITIAPETPGALELIHHATKLGVKVSIGHSNATAAETHAALAAGATSATHTFNAMRALDHREPGILGVVLDDRNLFAELICDGVHVAPELVRLFLKAKGTEKAILITDGMSATGMPDGTYILGGFEVQVANGRCLANGVLAGSVLTLDRAVFNFARFTGTPFADVTHLASRNPAAMLGLEAQLTIAPGQPANFNRYTPDGTLLATILNGRQVI</sequence>
<dbReference type="EC" id="3.5.1.25" evidence="10"/>
<dbReference type="InterPro" id="IPR006680">
    <property type="entry name" value="Amidohydro-rel"/>
</dbReference>
<dbReference type="PIRSF" id="PIRSF038994">
    <property type="entry name" value="NagA"/>
    <property type="match status" value="1"/>
</dbReference>
<dbReference type="CDD" id="cd00854">
    <property type="entry name" value="NagA"/>
    <property type="match status" value="1"/>
</dbReference>
<name>A0A7Y9PIK7_9BACT</name>
<dbReference type="PANTHER" id="PTHR11113:SF14">
    <property type="entry name" value="N-ACETYLGLUCOSAMINE-6-PHOSPHATE DEACETYLASE"/>
    <property type="match status" value="1"/>
</dbReference>
<evidence type="ECO:0000313" key="10">
    <source>
        <dbReference type="EMBL" id="NYF80521.1"/>
    </source>
</evidence>
<dbReference type="Gene3D" id="3.20.20.140">
    <property type="entry name" value="Metal-dependent hydrolases"/>
    <property type="match status" value="1"/>
</dbReference>
<dbReference type="PANTHER" id="PTHR11113">
    <property type="entry name" value="N-ACETYLGLUCOSAMINE-6-PHOSPHATE DEACETYLASE"/>
    <property type="match status" value="1"/>
</dbReference>
<evidence type="ECO:0000256" key="8">
    <source>
        <dbReference type="PIRSR" id="PIRSR038994-3"/>
    </source>
</evidence>
<comment type="cofactor">
    <cofactor evidence="8">
        <name>a divalent metal cation</name>
        <dbReference type="ChEBI" id="CHEBI:60240"/>
    </cofactor>
    <text evidence="8">Binds 1 divalent metal cation per subunit.</text>
</comment>
<dbReference type="EMBL" id="JACCCW010000002">
    <property type="protein sequence ID" value="NYF80521.1"/>
    <property type="molecule type" value="Genomic_DNA"/>
</dbReference>
<reference evidence="10 11" key="1">
    <citation type="submission" date="2020-07" db="EMBL/GenBank/DDBJ databases">
        <title>Genomic Encyclopedia of Type Strains, Phase IV (KMG-V): Genome sequencing to study the core and pangenomes of soil and plant-associated prokaryotes.</title>
        <authorList>
            <person name="Whitman W."/>
        </authorList>
    </citation>
    <scope>NUCLEOTIDE SEQUENCE [LARGE SCALE GENOMIC DNA]</scope>
    <source>
        <strain evidence="10 11">X4EP2</strain>
    </source>
</reference>
<dbReference type="GO" id="GO:0008448">
    <property type="term" value="F:N-acetylglucosamine-6-phosphate deacetylase activity"/>
    <property type="evidence" value="ECO:0007669"/>
    <property type="project" value="UniProtKB-EC"/>
</dbReference>
<feature type="active site" description="Proton donor/acceptor" evidence="6">
    <location>
        <position position="269"/>
    </location>
</feature>
<feature type="binding site" evidence="7">
    <location>
        <begin position="301"/>
        <end position="303"/>
    </location>
    <ligand>
        <name>substrate</name>
    </ligand>
</feature>
<dbReference type="InterPro" id="IPR011059">
    <property type="entry name" value="Metal-dep_hydrolase_composite"/>
</dbReference>
<dbReference type="Proteomes" id="UP000589520">
    <property type="component" value="Unassembled WGS sequence"/>
</dbReference>
<proteinExistence type="inferred from homology"/>
<evidence type="ECO:0000256" key="2">
    <source>
        <dbReference type="ARBA" id="ARBA00022723"/>
    </source>
</evidence>
<feature type="binding site" evidence="8">
    <location>
        <position position="190"/>
    </location>
    <ligand>
        <name>Zn(2+)</name>
        <dbReference type="ChEBI" id="CHEBI:29105"/>
    </ligand>
</feature>
<feature type="binding site" evidence="7">
    <location>
        <position position="222"/>
    </location>
    <ligand>
        <name>substrate</name>
    </ligand>
</feature>
<evidence type="ECO:0000256" key="5">
    <source>
        <dbReference type="PIRNR" id="PIRNR038994"/>
    </source>
</evidence>
<dbReference type="Gene3D" id="2.30.40.10">
    <property type="entry name" value="Urease, subunit C, domain 1"/>
    <property type="match status" value="1"/>
</dbReference>
<feature type="binding site" evidence="7">
    <location>
        <position position="246"/>
    </location>
    <ligand>
        <name>substrate</name>
    </ligand>
</feature>
<evidence type="ECO:0000256" key="6">
    <source>
        <dbReference type="PIRSR" id="PIRSR038994-1"/>
    </source>
</evidence>
<keyword evidence="4 5" id="KW-0119">Carbohydrate metabolism</keyword>
<dbReference type="SUPFAM" id="SSF51556">
    <property type="entry name" value="Metallo-dependent hydrolases"/>
    <property type="match status" value="1"/>
</dbReference>
<evidence type="ECO:0000256" key="1">
    <source>
        <dbReference type="ARBA" id="ARBA00010716"/>
    </source>
</evidence>
<feature type="domain" description="Amidohydrolase-related" evidence="9">
    <location>
        <begin position="44"/>
        <end position="373"/>
    </location>
</feature>
<dbReference type="RefSeq" id="WP_179491992.1">
    <property type="nucleotide sequence ID" value="NZ_JACCCW010000002.1"/>
</dbReference>
<evidence type="ECO:0000256" key="3">
    <source>
        <dbReference type="ARBA" id="ARBA00022801"/>
    </source>
</evidence>
<comment type="similarity">
    <text evidence="1 5">Belongs to the metallo-dependent hydrolases superfamily. NagA family.</text>
</comment>
<comment type="caution">
    <text evidence="10">The sequence shown here is derived from an EMBL/GenBank/DDBJ whole genome shotgun (WGS) entry which is preliminary data.</text>
</comment>
<feature type="binding site" evidence="8">
    <location>
        <position position="211"/>
    </location>
    <ligand>
        <name>Zn(2+)</name>
        <dbReference type="ChEBI" id="CHEBI:29105"/>
    </ligand>
</feature>
<organism evidence="10 11">
    <name type="scientific">Granulicella arctica</name>
    <dbReference type="NCBI Taxonomy" id="940613"/>
    <lineage>
        <taxon>Bacteria</taxon>
        <taxon>Pseudomonadati</taxon>
        <taxon>Acidobacteriota</taxon>
        <taxon>Terriglobia</taxon>
        <taxon>Terriglobales</taxon>
        <taxon>Acidobacteriaceae</taxon>
        <taxon>Granulicella</taxon>
    </lineage>
</organism>
<evidence type="ECO:0000256" key="7">
    <source>
        <dbReference type="PIRSR" id="PIRSR038994-2"/>
    </source>
</evidence>
<dbReference type="InterPro" id="IPR003764">
    <property type="entry name" value="GlcNAc_6-P_deAcase"/>
</dbReference>